<dbReference type="STRING" id="1678637.AC230_02745"/>
<organism evidence="1 2">
    <name type="scientific">Streptomyces caatingaensis</name>
    <dbReference type="NCBI Taxonomy" id="1678637"/>
    <lineage>
        <taxon>Bacteria</taxon>
        <taxon>Bacillati</taxon>
        <taxon>Actinomycetota</taxon>
        <taxon>Actinomycetes</taxon>
        <taxon>Kitasatosporales</taxon>
        <taxon>Streptomycetaceae</taxon>
        <taxon>Streptomyces</taxon>
    </lineage>
</organism>
<dbReference type="Proteomes" id="UP000037288">
    <property type="component" value="Unassembled WGS sequence"/>
</dbReference>
<evidence type="ECO:0000313" key="2">
    <source>
        <dbReference type="Proteomes" id="UP000037288"/>
    </source>
</evidence>
<dbReference type="EMBL" id="LFXA01000002">
    <property type="protein sequence ID" value="KNB53580.1"/>
    <property type="molecule type" value="Genomic_DNA"/>
</dbReference>
<keyword evidence="2" id="KW-1185">Reference proteome</keyword>
<evidence type="ECO:0000313" key="1">
    <source>
        <dbReference type="EMBL" id="KNB53580.1"/>
    </source>
</evidence>
<comment type="caution">
    <text evidence="1">The sequence shown here is derived from an EMBL/GenBank/DDBJ whole genome shotgun (WGS) entry which is preliminary data.</text>
</comment>
<dbReference type="PATRIC" id="fig|1678637.3.peg.596"/>
<protein>
    <submittedName>
        <fullName evidence="1">Uncharacterized protein</fullName>
    </submittedName>
</protein>
<reference evidence="2" key="1">
    <citation type="submission" date="2015-07" db="EMBL/GenBank/DDBJ databases">
        <title>Draft genome sequence of Streptomyces sp. CMAA 1322, a bacterium isolated from Caatinga biome, from dry forest semiarid of Brazil.</title>
        <authorList>
            <person name="Santos S.N."/>
            <person name="Gacesa R."/>
            <person name="Taketani R.G."/>
            <person name="Long P.F."/>
            <person name="Melo I.S."/>
        </authorList>
    </citation>
    <scope>NUCLEOTIDE SEQUENCE [LARGE SCALE GENOMIC DNA]</scope>
    <source>
        <strain evidence="2">CMAA 1322</strain>
    </source>
</reference>
<dbReference type="AlphaFoldDB" id="A0A0K9XJQ0"/>
<name>A0A0K9XJQ0_9ACTN</name>
<gene>
    <name evidence="1" type="ORF">AC230_02745</name>
</gene>
<accession>A0A0K9XJQ0</accession>
<proteinExistence type="predicted"/>
<sequence length="86" mass="10074">MRFIRRWRSRTNAVLAAVQEQVANRLLENIGMRRLVRVAKNRTVYRHRSGRCGRLVGRIEKVLEALDCPMVILLYRTWSSPQPGRA</sequence>